<gene>
    <name evidence="2" type="ORF">UCRPC4_g02805</name>
</gene>
<dbReference type="AlphaFoldDB" id="A0A0G2ELQ5"/>
<evidence type="ECO:0000256" key="1">
    <source>
        <dbReference type="SAM" id="MobiDB-lite"/>
    </source>
</evidence>
<keyword evidence="3" id="KW-1185">Reference proteome</keyword>
<reference evidence="2 3" key="1">
    <citation type="submission" date="2015-05" db="EMBL/GenBank/DDBJ databases">
        <title>Distinctive expansion of gene families associated with plant cell wall degradation and secondary metabolism in the genomes of grapevine trunk pathogens.</title>
        <authorList>
            <person name="Lawrence D.P."/>
            <person name="Travadon R."/>
            <person name="Rolshausen P.E."/>
            <person name="Baumgartner K."/>
        </authorList>
    </citation>
    <scope>NUCLEOTIDE SEQUENCE [LARGE SCALE GENOMIC DNA]</scope>
    <source>
        <strain evidence="2">UCRPC4</strain>
    </source>
</reference>
<evidence type="ECO:0000313" key="3">
    <source>
        <dbReference type="Proteomes" id="UP000053317"/>
    </source>
</evidence>
<organism evidence="2 3">
    <name type="scientific">Phaeomoniella chlamydospora</name>
    <name type="common">Phaeoacremonium chlamydosporum</name>
    <dbReference type="NCBI Taxonomy" id="158046"/>
    <lineage>
        <taxon>Eukaryota</taxon>
        <taxon>Fungi</taxon>
        <taxon>Dikarya</taxon>
        <taxon>Ascomycota</taxon>
        <taxon>Pezizomycotina</taxon>
        <taxon>Eurotiomycetes</taxon>
        <taxon>Chaetothyriomycetidae</taxon>
        <taxon>Phaeomoniellales</taxon>
        <taxon>Phaeomoniellaceae</taxon>
        <taxon>Phaeomoniella</taxon>
    </lineage>
</organism>
<reference evidence="2 3" key="2">
    <citation type="submission" date="2015-05" db="EMBL/GenBank/DDBJ databases">
        <authorList>
            <person name="Morales-Cruz A."/>
            <person name="Amrine K.C."/>
            <person name="Cantu D."/>
        </authorList>
    </citation>
    <scope>NUCLEOTIDE SEQUENCE [LARGE SCALE GENOMIC DNA]</scope>
    <source>
        <strain evidence="2">UCRPC4</strain>
    </source>
</reference>
<sequence length="365" mass="39231">MPSSLKRRAASPSLSDSENVDPSQKGSAKRKRGLDGDADDIFKPSKAPINQITLTTKARSSITSIQSPRTETPKLTTNFTTSITPSSAPAAAGRSPTSSKRVGLLSRSRRGLSRMDPPAFGAKSRTSTPMLSLSTALSGTMTHARPSHKPAKHIPTLEESIPKSWQFQIHEDTPEEEMVNLMGHSTCVLDISDDESKGKSADDRGKENVPPMDLLASITTAALPISRRDAMSDESRIPLGDLKPSDFYADGCDETSFITVPDDETTAAVKPITSSIDNILAGSSSTEKSDFTLDYPSSSSALLRTTELDALIYGNKPQIEEEDIATDIEGNDEDAVTDIEIWESGSAKEEELNNTAEIVQSIFAV</sequence>
<feature type="region of interest" description="Disordered" evidence="1">
    <location>
        <begin position="1"/>
        <end position="103"/>
    </location>
</feature>
<evidence type="ECO:0008006" key="4">
    <source>
        <dbReference type="Google" id="ProtNLM"/>
    </source>
</evidence>
<dbReference type="Proteomes" id="UP000053317">
    <property type="component" value="Unassembled WGS sequence"/>
</dbReference>
<protein>
    <recommendedName>
        <fullName evidence="4">Thymidylate kinase</fullName>
    </recommendedName>
</protein>
<dbReference type="EMBL" id="LCWF01000065">
    <property type="protein sequence ID" value="KKY23707.1"/>
    <property type="molecule type" value="Genomic_DNA"/>
</dbReference>
<feature type="compositionally biased region" description="Low complexity" evidence="1">
    <location>
        <begin position="80"/>
        <end position="103"/>
    </location>
</feature>
<proteinExistence type="predicted"/>
<comment type="caution">
    <text evidence="2">The sequence shown here is derived from an EMBL/GenBank/DDBJ whole genome shotgun (WGS) entry which is preliminary data.</text>
</comment>
<accession>A0A0G2ELQ5</accession>
<feature type="compositionally biased region" description="Polar residues" evidence="1">
    <location>
        <begin position="12"/>
        <end position="26"/>
    </location>
</feature>
<feature type="compositionally biased region" description="Polar residues" evidence="1">
    <location>
        <begin position="48"/>
        <end position="79"/>
    </location>
</feature>
<evidence type="ECO:0000313" key="2">
    <source>
        <dbReference type="EMBL" id="KKY23707.1"/>
    </source>
</evidence>
<name>A0A0G2ELQ5_PHACM</name>
<dbReference type="OrthoDB" id="425602at2759"/>